<dbReference type="PANTHER" id="PTHR19918:SF61">
    <property type="entry name" value="PROTEIN FIZZY-RELATED 2"/>
    <property type="match status" value="1"/>
</dbReference>
<evidence type="ECO:0000256" key="2">
    <source>
        <dbReference type="ARBA" id="ARBA00022737"/>
    </source>
</evidence>
<sequence>MPTNLHHHQGLRSKSNYALFDLAKDRKEDGAASSYATLLRAAMLGPETPEKRDITDFCFLNNDRSLMVLGAPALQDDFYLNLVDWSAHNVLAVGLGNCVYLWNGCSSKVTKLCDLGADDSVCSVGWAFRGTHGSSKEGSFLLLFFLSMFGDEVIDCFVGIVDML</sequence>
<proteinExistence type="predicted"/>
<accession>A0ABQ7XEU0</accession>
<reference evidence="3 4" key="1">
    <citation type="submission" date="2021-05" db="EMBL/GenBank/DDBJ databases">
        <title>Genome Assembly of Synthetic Allotetraploid Brassica napus Reveals Homoeologous Exchanges between Subgenomes.</title>
        <authorList>
            <person name="Davis J.T."/>
        </authorList>
    </citation>
    <scope>NUCLEOTIDE SEQUENCE [LARGE SCALE GENOMIC DNA]</scope>
    <source>
        <strain evidence="4">cv. Da-Ae</strain>
        <tissue evidence="3">Seedling</tissue>
    </source>
</reference>
<dbReference type="SUPFAM" id="SSF117289">
    <property type="entry name" value="Nucleoporin domain"/>
    <property type="match status" value="1"/>
</dbReference>
<organism evidence="3 4">
    <name type="scientific">Brassica napus</name>
    <name type="common">Rape</name>
    <dbReference type="NCBI Taxonomy" id="3708"/>
    <lineage>
        <taxon>Eukaryota</taxon>
        <taxon>Viridiplantae</taxon>
        <taxon>Streptophyta</taxon>
        <taxon>Embryophyta</taxon>
        <taxon>Tracheophyta</taxon>
        <taxon>Spermatophyta</taxon>
        <taxon>Magnoliopsida</taxon>
        <taxon>eudicotyledons</taxon>
        <taxon>Gunneridae</taxon>
        <taxon>Pentapetalae</taxon>
        <taxon>rosids</taxon>
        <taxon>malvids</taxon>
        <taxon>Brassicales</taxon>
        <taxon>Brassicaceae</taxon>
        <taxon>Brassiceae</taxon>
        <taxon>Brassica</taxon>
    </lineage>
</organism>
<dbReference type="Proteomes" id="UP000824890">
    <property type="component" value="Unassembled WGS sequence"/>
</dbReference>
<evidence type="ECO:0000313" key="4">
    <source>
        <dbReference type="Proteomes" id="UP000824890"/>
    </source>
</evidence>
<protein>
    <submittedName>
        <fullName evidence="3">Uncharacterized protein</fullName>
    </submittedName>
</protein>
<evidence type="ECO:0000256" key="1">
    <source>
        <dbReference type="ARBA" id="ARBA00022574"/>
    </source>
</evidence>
<dbReference type="InterPro" id="IPR033010">
    <property type="entry name" value="Cdc20/Fizzy"/>
</dbReference>
<keyword evidence="4" id="KW-1185">Reference proteome</keyword>
<comment type="caution">
    <text evidence="3">The sequence shown here is derived from an EMBL/GenBank/DDBJ whole genome shotgun (WGS) entry which is preliminary data.</text>
</comment>
<dbReference type="InterPro" id="IPR015943">
    <property type="entry name" value="WD40/YVTN_repeat-like_dom_sf"/>
</dbReference>
<gene>
    <name evidence="3" type="ORF">HID58_069221</name>
</gene>
<dbReference type="EMBL" id="JAGKQM010000409">
    <property type="protein sequence ID" value="KAH0854467.1"/>
    <property type="molecule type" value="Genomic_DNA"/>
</dbReference>
<dbReference type="PANTHER" id="PTHR19918">
    <property type="entry name" value="CELL DIVISION CYCLE 20 CDC20 FIZZY -RELATED"/>
    <property type="match status" value="1"/>
</dbReference>
<keyword evidence="1" id="KW-0853">WD repeat</keyword>
<keyword evidence="2" id="KW-0677">Repeat</keyword>
<evidence type="ECO:0000313" key="3">
    <source>
        <dbReference type="EMBL" id="KAH0854467.1"/>
    </source>
</evidence>
<name>A0ABQ7XEU0_BRANA</name>
<dbReference type="Gene3D" id="2.130.10.10">
    <property type="entry name" value="YVTN repeat-like/Quinoprotein amine dehydrogenase"/>
    <property type="match status" value="1"/>
</dbReference>